<sequence>MLTFVKIKCFFRSICAEYFQLLNGTRIMYVQPFLSSTSDVLASIRVDRKKSKAEPTKMQYQSMELLTLAMYRISGLGPCDDNHDRWLKTLVHNQSHWRRCTYSSLSFESRDSKLFHKFIHYILYI</sequence>
<evidence type="ECO:0000313" key="2">
    <source>
        <dbReference type="WBParaSite" id="SRDH1_94730.1"/>
    </source>
</evidence>
<name>A0AA85GHD8_9TREM</name>
<keyword evidence="1" id="KW-1185">Reference proteome</keyword>
<evidence type="ECO:0000313" key="1">
    <source>
        <dbReference type="Proteomes" id="UP000050792"/>
    </source>
</evidence>
<proteinExistence type="predicted"/>
<protein>
    <submittedName>
        <fullName evidence="2">Uncharacterized protein</fullName>
    </submittedName>
</protein>
<accession>A0AA85GHD8</accession>
<dbReference type="Proteomes" id="UP000050792">
    <property type="component" value="Unassembled WGS sequence"/>
</dbReference>
<reference evidence="1" key="1">
    <citation type="submission" date="2022-06" db="EMBL/GenBank/DDBJ databases">
        <authorList>
            <person name="Berger JAMES D."/>
            <person name="Berger JAMES D."/>
        </authorList>
    </citation>
    <scope>NUCLEOTIDE SEQUENCE [LARGE SCALE GENOMIC DNA]</scope>
</reference>
<organism evidence="1 2">
    <name type="scientific">Schistosoma rodhaini</name>
    <dbReference type="NCBI Taxonomy" id="6188"/>
    <lineage>
        <taxon>Eukaryota</taxon>
        <taxon>Metazoa</taxon>
        <taxon>Spiralia</taxon>
        <taxon>Lophotrochozoa</taxon>
        <taxon>Platyhelminthes</taxon>
        <taxon>Trematoda</taxon>
        <taxon>Digenea</taxon>
        <taxon>Strigeidida</taxon>
        <taxon>Schistosomatoidea</taxon>
        <taxon>Schistosomatidae</taxon>
        <taxon>Schistosoma</taxon>
    </lineage>
</organism>
<reference evidence="2" key="2">
    <citation type="submission" date="2023-11" db="UniProtKB">
        <authorList>
            <consortium name="WormBaseParasite"/>
        </authorList>
    </citation>
    <scope>IDENTIFICATION</scope>
</reference>
<dbReference type="WBParaSite" id="SRDH1_94730.1">
    <property type="protein sequence ID" value="SRDH1_94730.1"/>
    <property type="gene ID" value="SRDH1_94730"/>
</dbReference>
<dbReference type="AlphaFoldDB" id="A0AA85GHD8"/>